<gene>
    <name evidence="2" type="ORF">BWK62_12220</name>
</gene>
<proteinExistence type="predicted"/>
<accession>A0A246G8N5</accession>
<dbReference type="Proteomes" id="UP000198034">
    <property type="component" value="Unassembled WGS sequence"/>
</dbReference>
<evidence type="ECO:0000256" key="1">
    <source>
        <dbReference type="SAM" id="Phobius"/>
    </source>
</evidence>
<feature type="transmembrane region" description="Helical" evidence="1">
    <location>
        <begin position="31"/>
        <end position="52"/>
    </location>
</feature>
<dbReference type="EMBL" id="MTCY01000042">
    <property type="protein sequence ID" value="OWP75369.1"/>
    <property type="molecule type" value="Genomic_DNA"/>
</dbReference>
<sequence>MNLKNKNSINLIIGLLFILLGYFLYLLKNNFWHYLGLVILIYGTFVTIVKILKMFYLAEGKYKNIWKFEDSEELNIKGYTKEVLQFRIKNNKEVTFEVPHFGLFSVINYNDDNTNEFSNSQKLKTELNYFIKDYCYPVISFGNIIPLAINHSYGVLFLDDKSDKLVYLDLDNSSFKPLFLDNKLEFYLNIKRLVFKNDTYYYNGLIKLEQIATDKKFFYDVPDCIFEGKDYIDIFNKCFNLLDENINYSIINIKDSEDKYTFEFKIENHIYKTYFQRFSDYIDSEKLIIVLNEMLSLAKNSAENKFYLISNQFCDFGVVLANNYNYKKLKENGGIEFDYESQKFTEEEKEKINKYSDFTRQVENIEFYIKVAKKSNKEELKKSEQYHLSYPTDYFFDEEELKIIRERLNVILVKKENEYEIFFRN</sequence>
<dbReference type="AlphaFoldDB" id="A0A246G8N5"/>
<evidence type="ECO:0000313" key="3">
    <source>
        <dbReference type="Proteomes" id="UP000198034"/>
    </source>
</evidence>
<keyword evidence="1" id="KW-0472">Membrane</keyword>
<keyword evidence="1" id="KW-1133">Transmembrane helix</keyword>
<name>A0A246G8N5_9FLAO</name>
<feature type="transmembrane region" description="Helical" evidence="1">
    <location>
        <begin position="7"/>
        <end position="25"/>
    </location>
</feature>
<comment type="caution">
    <text evidence="2">The sequence shown here is derived from an EMBL/GenBank/DDBJ whole genome shotgun (WGS) entry which is preliminary data.</text>
</comment>
<keyword evidence="1" id="KW-0812">Transmembrane</keyword>
<reference evidence="2 3" key="1">
    <citation type="journal article" date="2017" name="Infect. Genet. Evol.">
        <title>Comparative genome analysis of fish pathogen Flavobacterium columnare reveals extensive sequence diversity within the species.</title>
        <authorList>
            <person name="Kayansamruaj P."/>
            <person name="Dong H.T."/>
            <person name="Hirono I."/>
            <person name="Kondo H."/>
            <person name="Senapin S."/>
            <person name="Rodkhum C."/>
        </authorList>
    </citation>
    <scope>NUCLEOTIDE SEQUENCE [LARGE SCALE GENOMIC DNA]</scope>
    <source>
        <strain evidence="2 3">1214</strain>
    </source>
</reference>
<organism evidence="2 3">
    <name type="scientific">Flavobacterium columnare</name>
    <dbReference type="NCBI Taxonomy" id="996"/>
    <lineage>
        <taxon>Bacteria</taxon>
        <taxon>Pseudomonadati</taxon>
        <taxon>Bacteroidota</taxon>
        <taxon>Flavobacteriia</taxon>
        <taxon>Flavobacteriales</taxon>
        <taxon>Flavobacteriaceae</taxon>
        <taxon>Flavobacterium</taxon>
    </lineage>
</organism>
<evidence type="ECO:0000313" key="2">
    <source>
        <dbReference type="EMBL" id="OWP75369.1"/>
    </source>
</evidence>
<protein>
    <submittedName>
        <fullName evidence="2">Uncharacterized protein</fullName>
    </submittedName>
</protein>